<dbReference type="InterPro" id="IPR001343">
    <property type="entry name" value="Hemolysn_Ca-bd"/>
</dbReference>
<comment type="cofactor">
    <cofactor evidence="1">
        <name>Ca(2+)</name>
        <dbReference type="ChEBI" id="CHEBI:29108"/>
    </cofactor>
</comment>
<evidence type="ECO:0000259" key="6">
    <source>
        <dbReference type="Pfam" id="PF08548"/>
    </source>
</evidence>
<sequence length="497" mass="48793">MPVENGTIGPDTLYGGAGDDTLNGQGGDDSLLGQGGADELNGAAGNDTLLGGEGDDSLFGGGGADFLATYGGGLESLRGGRGDDTILITIEAADGSLMNGDDGNDLLQVFSVADWVIHLGNGMAGFGATAFDIAGFESVEGGFGDDDIRGGTGADWLAGLQGDDSVFGLSGHDTIAQGADGDDNFAYGGAGSDLLDLSDSTAGWSLFANGQGAASDGMTELTFSGFERVTGSAQGDTVEEGTSTDTILGGAGSDSIYINDLASMNDHFDGGAGTDYLSCEAFGGNLLIDLDAGTLTGHGAALNFEGASGGSGDDTLLGTTAGNNLSGYIGADSLVGRGGQDTLAAGSANDSVFGGAGADLAYGGTGADQINGGAGADTLYGSEGADTLSGGAGVDALWGNSGADVFVWNTAGDSGTGNNRDVVHDFAVGVDHLDLSALGDLTYIGEDAFNGVAGEVSWNVEEGATILRVDLNGNGSAEFAIRLEGLGEGLGAGDLIL</sequence>
<dbReference type="PANTHER" id="PTHR38340:SF1">
    <property type="entry name" value="S-LAYER PROTEIN"/>
    <property type="match status" value="1"/>
</dbReference>
<evidence type="ECO:0000256" key="3">
    <source>
        <dbReference type="ARBA" id="ARBA00022525"/>
    </source>
</evidence>
<organism evidence="7 8">
    <name type="scientific">Neogemmobacter tilapiae</name>
    <dbReference type="NCBI Taxonomy" id="875041"/>
    <lineage>
        <taxon>Bacteria</taxon>
        <taxon>Pseudomonadati</taxon>
        <taxon>Pseudomonadota</taxon>
        <taxon>Alphaproteobacteria</taxon>
        <taxon>Rhodobacterales</taxon>
        <taxon>Paracoccaceae</taxon>
        <taxon>Neogemmobacter</taxon>
    </lineage>
</organism>
<evidence type="ECO:0000313" key="7">
    <source>
        <dbReference type="EMBL" id="GHC43532.1"/>
    </source>
</evidence>
<accession>A0A918WH22</accession>
<dbReference type="AlphaFoldDB" id="A0A918WH22"/>
<protein>
    <recommendedName>
        <fullName evidence="6">Peptidase M10 serralysin C-terminal domain-containing protein</fullName>
    </recommendedName>
</protein>
<gene>
    <name evidence="7" type="ORF">GCM10007315_00670</name>
</gene>
<keyword evidence="4" id="KW-0677">Repeat</keyword>
<dbReference type="InterPro" id="IPR011049">
    <property type="entry name" value="Serralysin-like_metalloprot_C"/>
</dbReference>
<proteinExistence type="predicted"/>
<dbReference type="PANTHER" id="PTHR38340">
    <property type="entry name" value="S-LAYER PROTEIN"/>
    <property type="match status" value="1"/>
</dbReference>
<dbReference type="PRINTS" id="PR00313">
    <property type="entry name" value="CABNDNGRPT"/>
</dbReference>
<evidence type="ECO:0000256" key="1">
    <source>
        <dbReference type="ARBA" id="ARBA00001913"/>
    </source>
</evidence>
<comment type="subcellular location">
    <subcellularLocation>
        <location evidence="2">Secreted</location>
    </subcellularLocation>
</comment>
<name>A0A918WH22_9RHOB</name>
<dbReference type="InterPro" id="IPR050557">
    <property type="entry name" value="RTX_toxin/Mannuronan_C5-epim"/>
</dbReference>
<dbReference type="Proteomes" id="UP000638981">
    <property type="component" value="Unassembled WGS sequence"/>
</dbReference>
<comment type="caution">
    <text evidence="7">The sequence shown here is derived from an EMBL/GenBank/DDBJ whole genome shotgun (WGS) entry which is preliminary data.</text>
</comment>
<dbReference type="Gene3D" id="2.150.10.10">
    <property type="entry name" value="Serralysin-like metalloprotease, C-terminal"/>
    <property type="match status" value="4"/>
</dbReference>
<evidence type="ECO:0000256" key="4">
    <source>
        <dbReference type="ARBA" id="ARBA00022737"/>
    </source>
</evidence>
<dbReference type="InterPro" id="IPR013858">
    <property type="entry name" value="Peptidase_M10B_C"/>
</dbReference>
<keyword evidence="8" id="KW-1185">Reference proteome</keyword>
<dbReference type="EMBL" id="BMYJ01000001">
    <property type="protein sequence ID" value="GHC43532.1"/>
    <property type="molecule type" value="Genomic_DNA"/>
</dbReference>
<reference evidence="7" key="1">
    <citation type="journal article" date="2014" name="Int. J. Syst. Evol. Microbiol.">
        <title>Complete genome sequence of Corynebacterium casei LMG S-19264T (=DSM 44701T), isolated from a smear-ripened cheese.</title>
        <authorList>
            <consortium name="US DOE Joint Genome Institute (JGI-PGF)"/>
            <person name="Walter F."/>
            <person name="Albersmeier A."/>
            <person name="Kalinowski J."/>
            <person name="Ruckert C."/>
        </authorList>
    </citation>
    <scope>NUCLEOTIDE SEQUENCE</scope>
    <source>
        <strain evidence="7">KCTC 23310</strain>
    </source>
</reference>
<dbReference type="Pfam" id="PF08548">
    <property type="entry name" value="Peptidase_M10_C"/>
    <property type="match status" value="1"/>
</dbReference>
<dbReference type="GO" id="GO:0005615">
    <property type="term" value="C:extracellular space"/>
    <property type="evidence" value="ECO:0007669"/>
    <property type="project" value="InterPro"/>
</dbReference>
<feature type="domain" description="Peptidase M10 serralysin C-terminal" evidence="6">
    <location>
        <begin position="303"/>
        <end position="496"/>
    </location>
</feature>
<reference evidence="7" key="2">
    <citation type="submission" date="2020-09" db="EMBL/GenBank/DDBJ databases">
        <authorList>
            <person name="Sun Q."/>
            <person name="Kim S."/>
        </authorList>
    </citation>
    <scope>NUCLEOTIDE SEQUENCE</scope>
    <source>
        <strain evidence="7">KCTC 23310</strain>
    </source>
</reference>
<evidence type="ECO:0000256" key="2">
    <source>
        <dbReference type="ARBA" id="ARBA00004613"/>
    </source>
</evidence>
<evidence type="ECO:0000256" key="5">
    <source>
        <dbReference type="SAM" id="MobiDB-lite"/>
    </source>
</evidence>
<dbReference type="InterPro" id="IPR018511">
    <property type="entry name" value="Hemolysin-typ_Ca-bd_CS"/>
</dbReference>
<evidence type="ECO:0000313" key="8">
    <source>
        <dbReference type="Proteomes" id="UP000638981"/>
    </source>
</evidence>
<dbReference type="SUPFAM" id="SSF51120">
    <property type="entry name" value="beta-Roll"/>
    <property type="match status" value="4"/>
</dbReference>
<feature type="region of interest" description="Disordered" evidence="5">
    <location>
        <begin position="1"/>
        <end position="38"/>
    </location>
</feature>
<dbReference type="PROSITE" id="PS00330">
    <property type="entry name" value="HEMOLYSIN_CALCIUM"/>
    <property type="match status" value="3"/>
</dbReference>
<dbReference type="RefSeq" id="WP_189409386.1">
    <property type="nucleotide sequence ID" value="NZ_BMYJ01000001.1"/>
</dbReference>
<keyword evidence="3" id="KW-0964">Secreted</keyword>
<dbReference type="GO" id="GO:0005509">
    <property type="term" value="F:calcium ion binding"/>
    <property type="evidence" value="ECO:0007669"/>
    <property type="project" value="InterPro"/>
</dbReference>
<dbReference type="Pfam" id="PF00353">
    <property type="entry name" value="HemolysinCabind"/>
    <property type="match status" value="7"/>
</dbReference>